<evidence type="ECO:0000313" key="3">
    <source>
        <dbReference type="Proteomes" id="UP001642409"/>
    </source>
</evidence>
<accession>A0AA86Q6U1</accession>
<name>A0AA86Q6U1_9EUKA</name>
<dbReference type="EMBL" id="CATOUU010000812">
    <property type="protein sequence ID" value="CAI9950388.1"/>
    <property type="molecule type" value="Genomic_DNA"/>
</dbReference>
<protein>
    <submittedName>
        <fullName evidence="2">Hypothetical_protein</fullName>
    </submittedName>
</protein>
<dbReference type="EMBL" id="CAXDID020000124">
    <property type="protein sequence ID" value="CAL6032872.1"/>
    <property type="molecule type" value="Genomic_DNA"/>
</dbReference>
<comment type="caution">
    <text evidence="1">The sequence shown here is derived from an EMBL/GenBank/DDBJ whole genome shotgun (WGS) entry which is preliminary data.</text>
</comment>
<evidence type="ECO:0000313" key="2">
    <source>
        <dbReference type="EMBL" id="CAL6032872.1"/>
    </source>
</evidence>
<sequence length="134" mass="16155">MKRDIQINESQILELNQLMKLNNNYQENDLIQFEDKIQKWVLQNQQEDQIQKKNQELLLQAHDKISNFIHFYSKSFKNYKAQNEQRIQQKINSSINTKVRACAIQEFVEKFQVQFGQFDSSNFNDDVTDFIIFE</sequence>
<keyword evidence="3" id="KW-1185">Reference proteome</keyword>
<dbReference type="AlphaFoldDB" id="A0AA86Q6U1"/>
<proteinExistence type="predicted"/>
<dbReference type="Proteomes" id="UP001642409">
    <property type="component" value="Unassembled WGS sequence"/>
</dbReference>
<reference evidence="2 3" key="2">
    <citation type="submission" date="2024-07" db="EMBL/GenBank/DDBJ databases">
        <authorList>
            <person name="Akdeniz Z."/>
        </authorList>
    </citation>
    <scope>NUCLEOTIDE SEQUENCE [LARGE SCALE GENOMIC DNA]</scope>
</reference>
<gene>
    <name evidence="2" type="ORF">HINF_LOCUS34694</name>
    <name evidence="1" type="ORF">HINF_LOCUS38033</name>
</gene>
<organism evidence="1">
    <name type="scientific">Hexamita inflata</name>
    <dbReference type="NCBI Taxonomy" id="28002"/>
    <lineage>
        <taxon>Eukaryota</taxon>
        <taxon>Metamonada</taxon>
        <taxon>Diplomonadida</taxon>
        <taxon>Hexamitidae</taxon>
        <taxon>Hexamitinae</taxon>
        <taxon>Hexamita</taxon>
    </lineage>
</organism>
<reference evidence="1" key="1">
    <citation type="submission" date="2023-06" db="EMBL/GenBank/DDBJ databases">
        <authorList>
            <person name="Kurt Z."/>
        </authorList>
    </citation>
    <scope>NUCLEOTIDE SEQUENCE</scope>
</reference>
<evidence type="ECO:0000313" key="1">
    <source>
        <dbReference type="EMBL" id="CAI9950388.1"/>
    </source>
</evidence>